<feature type="region of interest" description="Disordered" evidence="14">
    <location>
        <begin position="652"/>
        <end position="677"/>
    </location>
</feature>
<feature type="region of interest" description="Disordered" evidence="14">
    <location>
        <begin position="727"/>
        <end position="747"/>
    </location>
</feature>
<name>A0A915Q1J2_9BILA</name>
<feature type="compositionally biased region" description="Polar residues" evidence="14">
    <location>
        <begin position="192"/>
        <end position="201"/>
    </location>
</feature>
<dbReference type="EC" id="2.7.7.19" evidence="4"/>
<evidence type="ECO:0000256" key="4">
    <source>
        <dbReference type="ARBA" id="ARBA00012388"/>
    </source>
</evidence>
<evidence type="ECO:0000256" key="10">
    <source>
        <dbReference type="ARBA" id="ARBA00022840"/>
    </source>
</evidence>
<dbReference type="Pfam" id="PF03828">
    <property type="entry name" value="PAP_assoc"/>
    <property type="match status" value="1"/>
</dbReference>
<keyword evidence="7" id="KW-0808">Transferase</keyword>
<evidence type="ECO:0000256" key="5">
    <source>
        <dbReference type="ARBA" id="ARBA00022490"/>
    </source>
</evidence>
<dbReference type="InterPro" id="IPR002058">
    <property type="entry name" value="PAP_assoc"/>
</dbReference>
<dbReference type="GO" id="GO:0005737">
    <property type="term" value="C:cytoplasm"/>
    <property type="evidence" value="ECO:0007669"/>
    <property type="project" value="UniProtKB-SubCell"/>
</dbReference>
<feature type="compositionally biased region" description="Polar residues" evidence="14">
    <location>
        <begin position="163"/>
        <end position="175"/>
    </location>
</feature>
<dbReference type="SUPFAM" id="SSF81301">
    <property type="entry name" value="Nucleotidyltransferase"/>
    <property type="match status" value="1"/>
</dbReference>
<feature type="compositionally biased region" description="Basic residues" evidence="14">
    <location>
        <begin position="1380"/>
        <end position="1391"/>
    </location>
</feature>
<protein>
    <recommendedName>
        <fullName evidence="4">polynucleotide adenylyltransferase</fullName>
        <ecNumber evidence="4">2.7.7.19</ecNumber>
    </recommendedName>
</protein>
<evidence type="ECO:0000256" key="3">
    <source>
        <dbReference type="ARBA" id="ARBA00004496"/>
    </source>
</evidence>
<evidence type="ECO:0000256" key="12">
    <source>
        <dbReference type="ARBA" id="ARBA00023211"/>
    </source>
</evidence>
<sequence>MPAFSEFFVRNAVPPPLPTVPAASSSSSLKNGFGRHRRFNTNVSYICYCCNPRGGGSRCLQQHPVILVDHFAGTFIPLANIWPCSYQQYSTSLKSSFCWQRNTPRCWPADAAFCRVSQVTDNSITQSRLDKRRDASPFSSCISSGSSASGDDADSNSSGIGSQDTYNQQEESSTVPGHATTAFHSSRRPPVQITSLSDDSPVSWNHKTAERAFENFYEYDFSSVGFPQKQQYQSQQFPECSISTTGLHAESSSDISVAFYSASYPSAMELYNQRRRCMTSSTNCSSTVNLRFGVGTEFENAITPATAFRVCQYPNRFLVPLEAIEAYIHCLESFSSQLTQAQITSAEGHVIPEFETATARSTSDFSSRTTNIPGNAAAETLSLCGDVRTSVENAINVSHELGSGTSSISESAVDENDYPTLLTDKSKKLLQDHFLDEDSLLENLPKFEHYNGNCLLYESTRNLNWPQSKSPGSRRDFEFFTTDEFVLRQKKQVLQTKNVHRNNGIPFRGVSEGKSGGLPPLHAYHQFNNWRRHSQSGVLSKNYPTRPFSTSDGFVHSRDRNSYDKAPCMLQNSRRIQLRLSKSSNVRFYVGSMDRSRDRSQCNVSDRRSTSKLSNVYRSANRSSFVSHDKTHNLIYHDGSAENTFNLVQSDDKKTAPDCSMHRNVKRNGSNRSRNSPPVYLALKSHREFVDIDSAEVGTIGDTALKASSAVADDKLVTKNESVVKQERLDRSYSPQQNAESVQKTPEDVEQLTGLFSEHVAVCGGGETKYRDDSLLVISPAIIGVCDRVSTNDQIAERSISPACGITEELPQQGTVRAADARLDCSSEASTPVQEPPEPNIGNSGFELSKLDVLSEEIWYYHKAITQTESVLNRKLHLRDVLYYAISPVFPMCGLYVVGSSLNGFGTNSSDMDLCLMITNKDLDQRTDAVVVLNMIQSALAETKWVSHMQLILAKVPILRIRFYEPFTDITVDLNANNSVAIRNTHLLCYYSSFDWRVRPLVSVVKEWAKRRDINDANRSSFTSYSLVLMVIHYLQCGLKQPILPSLQVVYPKRFSASADVRSLNVSSHLEPPPGWITNETITLGELLIGFLEYYAFKFDYLKDAISVRLGSKTERTVVARQPSPYNSNIAQWNCICIEEPFTLSNTAHSVHNQMVFDAIRQAFVDGCYELDNNRDLKAFLDVGPINVSIGSSVGSNAQLSILAQSDVCSPTTTSSGDVTLTSKHLLTVSPQSDIEYELMEADGPLQLDAGSEMELETAVTVPFNGILSLEQDLSSFRFSERNLLLNYENGVADKTSGGTTPKSVIVRAKTETASSILVDDDVSPKSSMPIPKAILSEWQSKQLQVESNNEKAHVNAAALFGVLSQQGSTVEDQQFGGKVQRRRKTGRRAHASTGCAGRNHLNKSNLTQPTVRLSYRSGTASS</sequence>
<evidence type="ECO:0000256" key="8">
    <source>
        <dbReference type="ARBA" id="ARBA00022723"/>
    </source>
</evidence>
<dbReference type="WBParaSite" id="sdigi.contig45.g2792.t1">
    <property type="protein sequence ID" value="sdigi.contig45.g2792.t1"/>
    <property type="gene ID" value="sdigi.contig45.g2792"/>
</dbReference>
<feature type="region of interest" description="Disordered" evidence="14">
    <location>
        <begin position="125"/>
        <end position="201"/>
    </location>
</feature>
<accession>A0A915Q1J2</accession>
<keyword evidence="8" id="KW-0479">Metal-binding</keyword>
<feature type="compositionally biased region" description="Low complexity" evidence="14">
    <location>
        <begin position="139"/>
        <end position="162"/>
    </location>
</feature>
<evidence type="ECO:0000259" key="15">
    <source>
        <dbReference type="Pfam" id="PF03828"/>
    </source>
</evidence>
<keyword evidence="10" id="KW-0067">ATP-binding</keyword>
<evidence type="ECO:0000259" key="16">
    <source>
        <dbReference type="Pfam" id="PF22600"/>
    </source>
</evidence>
<dbReference type="FunFam" id="3.30.460.10:FF:000061">
    <property type="entry name" value="Poly(A) RNA polymerase gld-2"/>
    <property type="match status" value="1"/>
</dbReference>
<dbReference type="Gene3D" id="1.10.1410.10">
    <property type="match status" value="1"/>
</dbReference>
<evidence type="ECO:0000256" key="13">
    <source>
        <dbReference type="ARBA" id="ARBA00038491"/>
    </source>
</evidence>
<evidence type="ECO:0000256" key="9">
    <source>
        <dbReference type="ARBA" id="ARBA00022741"/>
    </source>
</evidence>
<dbReference type="GO" id="GO:0031123">
    <property type="term" value="P:RNA 3'-end processing"/>
    <property type="evidence" value="ECO:0007669"/>
    <property type="project" value="TreeGrafter"/>
</dbReference>
<feature type="region of interest" description="Disordered" evidence="14">
    <location>
        <begin position="1374"/>
        <end position="1409"/>
    </location>
</feature>
<evidence type="ECO:0000256" key="11">
    <source>
        <dbReference type="ARBA" id="ARBA00022842"/>
    </source>
</evidence>
<dbReference type="Proteomes" id="UP000887581">
    <property type="component" value="Unplaced"/>
</dbReference>
<feature type="compositionally biased region" description="Polar residues" evidence="14">
    <location>
        <begin position="667"/>
        <end position="676"/>
    </location>
</feature>
<keyword evidence="9" id="KW-0547">Nucleotide-binding</keyword>
<comment type="subcellular location">
    <subcellularLocation>
        <location evidence="3">Cytoplasm</location>
    </subcellularLocation>
</comment>
<evidence type="ECO:0000313" key="17">
    <source>
        <dbReference type="Proteomes" id="UP000887581"/>
    </source>
</evidence>
<dbReference type="GO" id="GO:1990817">
    <property type="term" value="F:poly(A) RNA polymerase activity"/>
    <property type="evidence" value="ECO:0007669"/>
    <property type="project" value="UniProtKB-EC"/>
</dbReference>
<dbReference type="PANTHER" id="PTHR12271:SF40">
    <property type="entry name" value="POLY(A) RNA POLYMERASE GLD2"/>
    <property type="match status" value="1"/>
</dbReference>
<dbReference type="GO" id="GO:0046872">
    <property type="term" value="F:metal ion binding"/>
    <property type="evidence" value="ECO:0007669"/>
    <property type="project" value="UniProtKB-KW"/>
</dbReference>
<feature type="compositionally biased region" description="Polar residues" evidence="14">
    <location>
        <begin position="733"/>
        <end position="744"/>
    </location>
</feature>
<organism evidence="17 18">
    <name type="scientific">Setaria digitata</name>
    <dbReference type="NCBI Taxonomy" id="48799"/>
    <lineage>
        <taxon>Eukaryota</taxon>
        <taxon>Metazoa</taxon>
        <taxon>Ecdysozoa</taxon>
        <taxon>Nematoda</taxon>
        <taxon>Chromadorea</taxon>
        <taxon>Rhabditida</taxon>
        <taxon>Spirurina</taxon>
        <taxon>Spiruromorpha</taxon>
        <taxon>Filarioidea</taxon>
        <taxon>Setariidae</taxon>
        <taxon>Setaria</taxon>
    </lineage>
</organism>
<comment type="cofactor">
    <cofactor evidence="2">
        <name>Mg(2+)</name>
        <dbReference type="ChEBI" id="CHEBI:18420"/>
    </cofactor>
</comment>
<keyword evidence="6" id="KW-0507">mRNA processing</keyword>
<evidence type="ECO:0000256" key="6">
    <source>
        <dbReference type="ARBA" id="ARBA00022664"/>
    </source>
</evidence>
<feature type="domain" description="Poly(A) RNA polymerase mitochondrial-like central palm" evidence="16">
    <location>
        <begin position="854"/>
        <end position="992"/>
    </location>
</feature>
<evidence type="ECO:0000256" key="2">
    <source>
        <dbReference type="ARBA" id="ARBA00001946"/>
    </source>
</evidence>
<dbReference type="PANTHER" id="PTHR12271">
    <property type="entry name" value="POLY A POLYMERASE CID PAP -RELATED"/>
    <property type="match status" value="1"/>
</dbReference>
<dbReference type="SUPFAM" id="SSF81631">
    <property type="entry name" value="PAP/OAS1 substrate-binding domain"/>
    <property type="match status" value="1"/>
</dbReference>
<keyword evidence="11" id="KW-0460">Magnesium</keyword>
<proteinExistence type="inferred from homology"/>
<keyword evidence="17" id="KW-1185">Reference proteome</keyword>
<comment type="cofactor">
    <cofactor evidence="1">
        <name>Mn(2+)</name>
        <dbReference type="ChEBI" id="CHEBI:29035"/>
    </cofactor>
</comment>
<dbReference type="InterPro" id="IPR054708">
    <property type="entry name" value="MTPAP-like_central"/>
</dbReference>
<keyword evidence="12" id="KW-0464">Manganese</keyword>
<reference evidence="18" key="1">
    <citation type="submission" date="2022-11" db="UniProtKB">
        <authorList>
            <consortium name="WormBaseParasite"/>
        </authorList>
    </citation>
    <scope>IDENTIFICATION</scope>
</reference>
<dbReference type="Gene3D" id="3.30.460.10">
    <property type="entry name" value="Beta Polymerase, domain 2"/>
    <property type="match status" value="1"/>
</dbReference>
<dbReference type="Pfam" id="PF22600">
    <property type="entry name" value="MTPAP-like_central"/>
    <property type="match status" value="1"/>
</dbReference>
<dbReference type="GO" id="GO:0006397">
    <property type="term" value="P:mRNA processing"/>
    <property type="evidence" value="ECO:0007669"/>
    <property type="project" value="UniProtKB-KW"/>
</dbReference>
<evidence type="ECO:0000256" key="7">
    <source>
        <dbReference type="ARBA" id="ARBA00022679"/>
    </source>
</evidence>
<keyword evidence="5" id="KW-0963">Cytoplasm</keyword>
<evidence type="ECO:0000313" key="18">
    <source>
        <dbReference type="WBParaSite" id="sdigi.contig45.g2792.t1"/>
    </source>
</evidence>
<dbReference type="GO" id="GO:0005524">
    <property type="term" value="F:ATP binding"/>
    <property type="evidence" value="ECO:0007669"/>
    <property type="project" value="UniProtKB-KW"/>
</dbReference>
<dbReference type="InterPro" id="IPR043519">
    <property type="entry name" value="NT_sf"/>
</dbReference>
<evidence type="ECO:0000256" key="1">
    <source>
        <dbReference type="ARBA" id="ARBA00001936"/>
    </source>
</evidence>
<dbReference type="CDD" id="cd05402">
    <property type="entry name" value="NT_PAP_TUTase"/>
    <property type="match status" value="1"/>
</dbReference>
<comment type="similarity">
    <text evidence="13">Belongs to the DNA polymerase type-B-like family. GLD2 subfamily.</text>
</comment>
<feature type="domain" description="PAP-associated" evidence="15">
    <location>
        <begin position="1083"/>
        <end position="1146"/>
    </location>
</feature>
<evidence type="ECO:0000256" key="14">
    <source>
        <dbReference type="SAM" id="MobiDB-lite"/>
    </source>
</evidence>